<dbReference type="Proteomes" id="UP000442714">
    <property type="component" value="Unassembled WGS sequence"/>
</dbReference>
<gene>
    <name evidence="6" type="ORF">GRI41_13820</name>
</gene>
<evidence type="ECO:0000313" key="6">
    <source>
        <dbReference type="EMBL" id="MXO91908.1"/>
    </source>
</evidence>
<dbReference type="GO" id="GO:0046872">
    <property type="term" value="F:metal ion binding"/>
    <property type="evidence" value="ECO:0007669"/>
    <property type="project" value="UniProtKB-KW"/>
</dbReference>
<dbReference type="InterPro" id="IPR011057">
    <property type="entry name" value="Mss4-like_sf"/>
</dbReference>
<keyword evidence="4" id="KW-0456">Lyase</keyword>
<dbReference type="InterPro" id="IPR006913">
    <property type="entry name" value="CENP-V/GFA"/>
</dbReference>
<dbReference type="RefSeq" id="WP_160605720.1">
    <property type="nucleotide sequence ID" value="NZ_WTYX01000002.1"/>
</dbReference>
<evidence type="ECO:0000259" key="5">
    <source>
        <dbReference type="PROSITE" id="PS51891"/>
    </source>
</evidence>
<name>A0A844ZW02_9SPHN</name>
<sequence length="150" mass="16382">MPETPDPIANAKGRCLCGAVTISVAQMKAELDVCHCAMCRRWGGSALMGVSGESFTVGGREHVTSYASSAWAERAFCNKCGSNLWYRYTPADNFSFLAGLFDLPDNLEFLQQIFVDEKPGYYDFAQQCPMKTGAEIIAEAKAAGHTFEES</sequence>
<dbReference type="AlphaFoldDB" id="A0A844ZW02"/>
<comment type="caution">
    <text evidence="6">The sequence shown here is derived from an EMBL/GenBank/DDBJ whole genome shotgun (WGS) entry which is preliminary data.</text>
</comment>
<evidence type="ECO:0000256" key="4">
    <source>
        <dbReference type="ARBA" id="ARBA00023239"/>
    </source>
</evidence>
<dbReference type="Gene3D" id="3.90.1590.10">
    <property type="entry name" value="glutathione-dependent formaldehyde- activating enzyme (gfa)"/>
    <property type="match status" value="1"/>
</dbReference>
<reference evidence="6 7" key="1">
    <citation type="submission" date="2019-12" db="EMBL/GenBank/DDBJ databases">
        <title>Genomic-based taxomic classification of the family Erythrobacteraceae.</title>
        <authorList>
            <person name="Xu L."/>
        </authorList>
    </citation>
    <scope>NUCLEOTIDE SEQUENCE [LARGE SCALE GENOMIC DNA]</scope>
    <source>
        <strain evidence="6 7">KCTC 52763</strain>
    </source>
</reference>
<comment type="similarity">
    <text evidence="1">Belongs to the Gfa family.</text>
</comment>
<keyword evidence="7" id="KW-1185">Reference proteome</keyword>
<dbReference type="PROSITE" id="PS51891">
    <property type="entry name" value="CENP_V_GFA"/>
    <property type="match status" value="1"/>
</dbReference>
<organism evidence="6 7">
    <name type="scientific">Pontixanthobacter aquaemixtae</name>
    <dbReference type="NCBI Taxonomy" id="1958940"/>
    <lineage>
        <taxon>Bacteria</taxon>
        <taxon>Pseudomonadati</taxon>
        <taxon>Pseudomonadota</taxon>
        <taxon>Alphaproteobacteria</taxon>
        <taxon>Sphingomonadales</taxon>
        <taxon>Erythrobacteraceae</taxon>
        <taxon>Pontixanthobacter</taxon>
    </lineage>
</organism>
<evidence type="ECO:0000256" key="3">
    <source>
        <dbReference type="ARBA" id="ARBA00022833"/>
    </source>
</evidence>
<proteinExistence type="inferred from homology"/>
<keyword evidence="3" id="KW-0862">Zinc</keyword>
<keyword evidence="2" id="KW-0479">Metal-binding</keyword>
<accession>A0A844ZW02</accession>
<evidence type="ECO:0000256" key="2">
    <source>
        <dbReference type="ARBA" id="ARBA00022723"/>
    </source>
</evidence>
<dbReference type="GO" id="GO:0016846">
    <property type="term" value="F:carbon-sulfur lyase activity"/>
    <property type="evidence" value="ECO:0007669"/>
    <property type="project" value="InterPro"/>
</dbReference>
<dbReference type="PANTHER" id="PTHR33337:SF40">
    <property type="entry name" value="CENP-V_GFA DOMAIN-CONTAINING PROTEIN-RELATED"/>
    <property type="match status" value="1"/>
</dbReference>
<evidence type="ECO:0000313" key="7">
    <source>
        <dbReference type="Proteomes" id="UP000442714"/>
    </source>
</evidence>
<dbReference type="Pfam" id="PF04828">
    <property type="entry name" value="GFA"/>
    <property type="match status" value="1"/>
</dbReference>
<dbReference type="SUPFAM" id="SSF51316">
    <property type="entry name" value="Mss4-like"/>
    <property type="match status" value="1"/>
</dbReference>
<dbReference type="OrthoDB" id="7186766at2"/>
<dbReference type="PANTHER" id="PTHR33337">
    <property type="entry name" value="GFA DOMAIN-CONTAINING PROTEIN"/>
    <property type="match status" value="1"/>
</dbReference>
<feature type="domain" description="CENP-V/GFA" evidence="5">
    <location>
        <begin position="11"/>
        <end position="123"/>
    </location>
</feature>
<evidence type="ECO:0000256" key="1">
    <source>
        <dbReference type="ARBA" id="ARBA00005495"/>
    </source>
</evidence>
<dbReference type="EMBL" id="WTYX01000002">
    <property type="protein sequence ID" value="MXO91908.1"/>
    <property type="molecule type" value="Genomic_DNA"/>
</dbReference>
<protein>
    <submittedName>
        <fullName evidence="6">GFA family protein</fullName>
    </submittedName>
</protein>